<organism>
    <name type="scientific">Ixodes scapularis</name>
    <name type="common">Black-legged tick</name>
    <name type="synonym">Deer tick</name>
    <dbReference type="NCBI Taxonomy" id="6945"/>
    <lineage>
        <taxon>Eukaryota</taxon>
        <taxon>Metazoa</taxon>
        <taxon>Ecdysozoa</taxon>
        <taxon>Arthropoda</taxon>
        <taxon>Chelicerata</taxon>
        <taxon>Arachnida</taxon>
        <taxon>Acari</taxon>
        <taxon>Parasitiformes</taxon>
        <taxon>Ixodida</taxon>
        <taxon>Ixodoidea</taxon>
        <taxon>Ixodidae</taxon>
        <taxon>Ixodinae</taxon>
        <taxon>Ixodes</taxon>
    </lineage>
</organism>
<evidence type="ECO:0000313" key="2">
    <source>
        <dbReference type="EnsemblMetazoa" id="ISCW019631-PA"/>
    </source>
</evidence>
<sequence length="125" mass="14101">MCDKLRSQTGRDDGGCWGTCNHASFADVHLFAARLERHQKVTLSIRSVVTGETKASLSITQPPARARRALFVLWLRVHARSRLGIPRWEACAGRGKTLPAVGQLQMMFRFDVVCSRPTDRRRARL</sequence>
<dbReference type="EMBL" id="ABJB010895066">
    <property type="status" value="NOT_ANNOTATED_CDS"/>
    <property type="molecule type" value="Genomic_DNA"/>
</dbReference>
<gene>
    <name evidence="1" type="ORF">IscW_ISCW019631</name>
</gene>
<dbReference type="VEuPathDB" id="VectorBase:ISCW019631"/>
<reference evidence="2" key="2">
    <citation type="submission" date="2020-05" db="UniProtKB">
        <authorList>
            <consortium name="EnsemblMetazoa"/>
        </authorList>
    </citation>
    <scope>IDENTIFICATION</scope>
    <source>
        <strain evidence="2">wikel</strain>
    </source>
</reference>
<dbReference type="EMBL" id="DS792129">
    <property type="protein sequence ID" value="EEC10212.1"/>
    <property type="molecule type" value="Genomic_DNA"/>
</dbReference>
<accession>B7PUE0</accession>
<name>B7PUE0_IXOSC</name>
<protein>
    <submittedName>
        <fullName evidence="1 2">Uncharacterized protein</fullName>
    </submittedName>
</protein>
<reference evidence="1 3" key="1">
    <citation type="submission" date="2008-03" db="EMBL/GenBank/DDBJ databases">
        <title>Annotation of Ixodes scapularis.</title>
        <authorList>
            <consortium name="Ixodes scapularis Genome Project Consortium"/>
            <person name="Caler E."/>
            <person name="Hannick L.I."/>
            <person name="Bidwell S."/>
            <person name="Joardar V."/>
            <person name="Thiagarajan M."/>
            <person name="Amedeo P."/>
            <person name="Galinsky K.J."/>
            <person name="Schobel S."/>
            <person name="Inman J."/>
            <person name="Hostetler J."/>
            <person name="Miller J."/>
            <person name="Hammond M."/>
            <person name="Megy K."/>
            <person name="Lawson D."/>
            <person name="Kodira C."/>
            <person name="Sutton G."/>
            <person name="Meyer J."/>
            <person name="Hill C.A."/>
            <person name="Birren B."/>
            <person name="Nene V."/>
            <person name="Collins F."/>
            <person name="Alarcon-Chaidez F."/>
            <person name="Wikel S."/>
            <person name="Strausberg R."/>
        </authorList>
    </citation>
    <scope>NUCLEOTIDE SEQUENCE [LARGE SCALE GENOMIC DNA]</scope>
    <source>
        <strain evidence="3">Wikel</strain>
        <strain evidence="1">Wikel colony</strain>
    </source>
</reference>
<evidence type="ECO:0000313" key="1">
    <source>
        <dbReference type="EMBL" id="EEC10212.1"/>
    </source>
</evidence>
<dbReference type="VEuPathDB" id="VectorBase:ISCI019631"/>
<proteinExistence type="predicted"/>
<dbReference type="HOGENOM" id="CLU_1995116_0_0_1"/>
<dbReference type="Proteomes" id="UP000001555">
    <property type="component" value="Unassembled WGS sequence"/>
</dbReference>
<keyword evidence="3" id="KW-1185">Reference proteome</keyword>
<dbReference type="AlphaFoldDB" id="B7PUE0"/>
<evidence type="ECO:0000313" key="3">
    <source>
        <dbReference type="Proteomes" id="UP000001555"/>
    </source>
</evidence>
<dbReference type="EnsemblMetazoa" id="ISCW019631-RA">
    <property type="protein sequence ID" value="ISCW019631-PA"/>
    <property type="gene ID" value="ISCW019631"/>
</dbReference>
<dbReference type="InParanoid" id="B7PUE0"/>
<dbReference type="PaxDb" id="6945-B7PUE0"/>